<sequence>MGWSDLPMELLSLILSRLLLMRDRHAFKAGSNHSWKLFHSVYNDFYYLDFPELIEAEIRFSKYGWLLMSRGNMLFFFNPFTKVKMELPPAISPFVSVSFSLPPTSKDCLVFGIHSTSSTHSTDLDKSGNICIYDPDKPEHPPIQLDYEYAMKWVTLKSLGKKCFYVGPNGSFAETCTVKGMTNAIYFNKLHGCSGVLYSMSSGKYHSVDGEYTGEASNKLTETSFNSTWIKPPRSTWI</sequence>
<dbReference type="PANTHER" id="PTHR33127:SF5">
    <property type="entry name" value="TRANSMEMBRANE PROTEIN"/>
    <property type="match status" value="1"/>
</dbReference>
<keyword evidence="4" id="KW-1185">Reference proteome</keyword>
<dbReference type="InterPro" id="IPR005174">
    <property type="entry name" value="KIB1-4_b-propeller"/>
</dbReference>
<feature type="domain" description="KIB1-4 beta-propeller" evidence="2">
    <location>
        <begin position="43"/>
        <end position="117"/>
    </location>
</feature>
<reference evidence="3" key="1">
    <citation type="submission" date="2019-10" db="EMBL/GenBank/DDBJ databases">
        <authorList>
            <person name="Zhang R."/>
            <person name="Pan Y."/>
            <person name="Wang J."/>
            <person name="Ma R."/>
            <person name="Yu S."/>
        </authorList>
    </citation>
    <scope>NUCLEOTIDE SEQUENCE</scope>
    <source>
        <strain evidence="3">LA-IB0</strain>
        <tissue evidence="3">Leaf</tissue>
    </source>
</reference>
<feature type="chain" id="PRO_5043798405" description="KIB1-4 beta-propeller domain-containing protein" evidence="1">
    <location>
        <begin position="17"/>
        <end position="238"/>
    </location>
</feature>
<name>A0AAV6XJ50_9LAMI</name>
<gene>
    <name evidence="3" type="ORF">BUALT_Bualt07G0054800</name>
</gene>
<evidence type="ECO:0000256" key="1">
    <source>
        <dbReference type="SAM" id="SignalP"/>
    </source>
</evidence>
<comment type="caution">
    <text evidence="3">The sequence shown here is derived from an EMBL/GenBank/DDBJ whole genome shotgun (WGS) entry which is preliminary data.</text>
</comment>
<evidence type="ECO:0000313" key="4">
    <source>
        <dbReference type="Proteomes" id="UP000826271"/>
    </source>
</evidence>
<organism evidence="3 4">
    <name type="scientific">Buddleja alternifolia</name>
    <dbReference type="NCBI Taxonomy" id="168488"/>
    <lineage>
        <taxon>Eukaryota</taxon>
        <taxon>Viridiplantae</taxon>
        <taxon>Streptophyta</taxon>
        <taxon>Embryophyta</taxon>
        <taxon>Tracheophyta</taxon>
        <taxon>Spermatophyta</taxon>
        <taxon>Magnoliopsida</taxon>
        <taxon>eudicotyledons</taxon>
        <taxon>Gunneridae</taxon>
        <taxon>Pentapetalae</taxon>
        <taxon>asterids</taxon>
        <taxon>lamiids</taxon>
        <taxon>Lamiales</taxon>
        <taxon>Scrophulariaceae</taxon>
        <taxon>Buddlejeae</taxon>
        <taxon>Buddleja</taxon>
    </lineage>
</organism>
<dbReference type="AlphaFoldDB" id="A0AAV6XJ50"/>
<evidence type="ECO:0000259" key="2">
    <source>
        <dbReference type="Pfam" id="PF03478"/>
    </source>
</evidence>
<dbReference type="PANTHER" id="PTHR33127">
    <property type="entry name" value="TRANSMEMBRANE PROTEIN"/>
    <property type="match status" value="1"/>
</dbReference>
<keyword evidence="1" id="KW-0732">Signal</keyword>
<dbReference type="Proteomes" id="UP000826271">
    <property type="component" value="Unassembled WGS sequence"/>
</dbReference>
<proteinExistence type="predicted"/>
<protein>
    <recommendedName>
        <fullName evidence="2">KIB1-4 beta-propeller domain-containing protein</fullName>
    </recommendedName>
</protein>
<evidence type="ECO:0000313" key="3">
    <source>
        <dbReference type="EMBL" id="KAG8379118.1"/>
    </source>
</evidence>
<accession>A0AAV6XJ50</accession>
<dbReference type="EMBL" id="WHWC01000007">
    <property type="protein sequence ID" value="KAG8379118.1"/>
    <property type="molecule type" value="Genomic_DNA"/>
</dbReference>
<feature type="signal peptide" evidence="1">
    <location>
        <begin position="1"/>
        <end position="16"/>
    </location>
</feature>
<dbReference type="Pfam" id="PF03478">
    <property type="entry name" value="Beta-prop_KIB1-4"/>
    <property type="match status" value="1"/>
</dbReference>